<evidence type="ECO:0000313" key="2">
    <source>
        <dbReference type="Proteomes" id="UP000192582"/>
    </source>
</evidence>
<keyword evidence="2" id="KW-1185">Reference proteome</keyword>
<reference evidence="1 2" key="1">
    <citation type="submission" date="2017-04" db="EMBL/GenBank/DDBJ databases">
        <authorList>
            <person name="Afonso C.L."/>
            <person name="Miller P.J."/>
            <person name="Scott M.A."/>
            <person name="Spackman E."/>
            <person name="Goraichik I."/>
            <person name="Dimitrov K.M."/>
            <person name="Suarez D.L."/>
            <person name="Swayne D.E."/>
        </authorList>
    </citation>
    <scope>NUCLEOTIDE SEQUENCE [LARGE SCALE GENOMIC DNA]</scope>
    <source>
        <strain evidence="1 2">KR-140</strain>
    </source>
</reference>
<dbReference type="OrthoDB" id="9854344at2"/>
<dbReference type="RefSeq" id="WP_084046413.1">
    <property type="nucleotide sequence ID" value="NZ_FWWU01000006.1"/>
</dbReference>
<evidence type="ECO:0000313" key="1">
    <source>
        <dbReference type="EMBL" id="SMB83226.1"/>
    </source>
</evidence>
<name>A0A1W1UQ87_9DEIO</name>
<dbReference type="Proteomes" id="UP000192582">
    <property type="component" value="Unassembled WGS sequence"/>
</dbReference>
<sequence>MGLNNRWMAAFLHNVEEAIPDLKPKLSRASGRTGPYSIDAILEITKRGQQLIGSGDTEQWSRFMTVLDEYYQPDNPRLRRFNATVEQFWFDSWSFKDAQHGRLAWMGLTPKLHRKYKWWIVESLGLPWAKVAPNTDSE</sequence>
<dbReference type="EMBL" id="FWWU01000006">
    <property type="protein sequence ID" value="SMB83226.1"/>
    <property type="molecule type" value="Genomic_DNA"/>
</dbReference>
<dbReference type="STRING" id="695939.SAMN00790413_04318"/>
<organism evidence="1 2">
    <name type="scientific">Deinococcus hopiensis KR-140</name>
    <dbReference type="NCBI Taxonomy" id="695939"/>
    <lineage>
        <taxon>Bacteria</taxon>
        <taxon>Thermotogati</taxon>
        <taxon>Deinococcota</taxon>
        <taxon>Deinococci</taxon>
        <taxon>Deinococcales</taxon>
        <taxon>Deinococcaceae</taxon>
        <taxon>Deinococcus</taxon>
    </lineage>
</organism>
<dbReference type="AlphaFoldDB" id="A0A1W1UQ87"/>
<gene>
    <name evidence="1" type="ORF">SAMN00790413_04318</name>
</gene>
<protein>
    <submittedName>
        <fullName evidence="1">Uncharacterized protein</fullName>
    </submittedName>
</protein>
<accession>A0A1W1UQ87</accession>
<proteinExistence type="predicted"/>